<feature type="non-terminal residue" evidence="1">
    <location>
        <position position="1"/>
    </location>
</feature>
<reference evidence="1" key="1">
    <citation type="journal article" date="2014" name="Front. Microbiol.">
        <title>High frequency of phylogenetically diverse reductive dehalogenase-homologous genes in deep subseafloor sedimentary metagenomes.</title>
        <authorList>
            <person name="Kawai M."/>
            <person name="Futagami T."/>
            <person name="Toyoda A."/>
            <person name="Takaki Y."/>
            <person name="Nishi S."/>
            <person name="Hori S."/>
            <person name="Arai W."/>
            <person name="Tsubouchi T."/>
            <person name="Morono Y."/>
            <person name="Uchiyama I."/>
            <person name="Ito T."/>
            <person name="Fujiyama A."/>
            <person name="Inagaki F."/>
            <person name="Takami H."/>
        </authorList>
    </citation>
    <scope>NUCLEOTIDE SEQUENCE</scope>
    <source>
        <strain evidence="1">Expedition CK06-06</strain>
    </source>
</reference>
<organism evidence="1">
    <name type="scientific">marine sediment metagenome</name>
    <dbReference type="NCBI Taxonomy" id="412755"/>
    <lineage>
        <taxon>unclassified sequences</taxon>
        <taxon>metagenomes</taxon>
        <taxon>ecological metagenomes</taxon>
    </lineage>
</organism>
<protein>
    <submittedName>
        <fullName evidence="1">Uncharacterized protein</fullName>
    </submittedName>
</protein>
<gene>
    <name evidence="1" type="ORF">S01H1_38812</name>
</gene>
<dbReference type="EMBL" id="BARS01024449">
    <property type="protein sequence ID" value="GAG08030.1"/>
    <property type="molecule type" value="Genomic_DNA"/>
</dbReference>
<accession>X0UQT7</accession>
<name>X0UQT7_9ZZZZ</name>
<evidence type="ECO:0000313" key="1">
    <source>
        <dbReference type="EMBL" id="GAG08030.1"/>
    </source>
</evidence>
<feature type="non-terminal residue" evidence="1">
    <location>
        <position position="268"/>
    </location>
</feature>
<comment type="caution">
    <text evidence="1">The sequence shown here is derived from an EMBL/GenBank/DDBJ whole genome shotgun (WGS) entry which is preliminary data.</text>
</comment>
<sequence length="268" mass="29423">QAVWGSQSFIYTNYALDGGNADDGINITLASNESNDIKWLASGRDLIAGTYGGEFSITSGDGSPLTPSNTNARKETNWGSEAVIPTTIGSFLYYIQRFKMKIRELVFNWDNDVYKSADMTILSPQIAGTGTSLGFTEFAYQQSPDAMLWCVCSDGTLATMTREVDQEVQGWAKQVTDGEYESVVTIPSYSKNYDEVWVVVKRAIDGSDVRYIERFADPSVPLRQDKCYYVHSGLSYDAYNSYTSTTLSLSATNGTSIIITSSAAHFAA</sequence>
<dbReference type="AlphaFoldDB" id="X0UQT7"/>
<proteinExistence type="predicted"/>